<dbReference type="GeneID" id="9951163"/>
<dbReference type="CTD" id="9951163"/>
<dbReference type="AlphaFoldDB" id="A0A1S0TJK1"/>
<accession>A0A1S0TJK1</accession>
<reference evidence="1" key="1">
    <citation type="submission" date="2012-04" db="EMBL/GenBank/DDBJ databases">
        <title>The Genome Sequence of Loa loa.</title>
        <authorList>
            <consortium name="The Broad Institute Genome Sequencing Platform"/>
            <consortium name="Broad Institute Genome Sequencing Center for Infectious Disease"/>
            <person name="Nutman T.B."/>
            <person name="Fink D.L."/>
            <person name="Russ C."/>
            <person name="Young S."/>
            <person name="Zeng Q."/>
            <person name="Gargeya S."/>
            <person name="Alvarado L."/>
            <person name="Berlin A."/>
            <person name="Chapman S.B."/>
            <person name="Chen Z."/>
            <person name="Freedman E."/>
            <person name="Gellesch M."/>
            <person name="Goldberg J."/>
            <person name="Griggs A."/>
            <person name="Gujja S."/>
            <person name="Heilman E.R."/>
            <person name="Heiman D."/>
            <person name="Howarth C."/>
            <person name="Mehta T."/>
            <person name="Neiman D."/>
            <person name="Pearson M."/>
            <person name="Roberts A."/>
            <person name="Saif S."/>
            <person name="Shea T."/>
            <person name="Shenoy N."/>
            <person name="Sisk P."/>
            <person name="Stolte C."/>
            <person name="Sykes S."/>
            <person name="White J."/>
            <person name="Yandava C."/>
            <person name="Haas B."/>
            <person name="Henn M.R."/>
            <person name="Nusbaum C."/>
            <person name="Birren B."/>
        </authorList>
    </citation>
    <scope>NUCLEOTIDE SEQUENCE [LARGE SCALE GENOMIC DNA]</scope>
</reference>
<dbReference type="InParanoid" id="A0A1S0TJK1"/>
<dbReference type="EMBL" id="JH712366">
    <property type="protein sequence ID" value="EFO14824.1"/>
    <property type="molecule type" value="Genomic_DNA"/>
</dbReference>
<sequence length="129" mass="15360">MKQIFQLRAITKAYYMEIVKLMTVEIGVSQSEQKGDMSDKVKLDSVRSEVSDGTIDKDIGLIRRFEGLLSVHKKKKTDCKLWYLKQKYSQKSHRRKKHRYKEALLLIKETMKTGKLTGLKYYKERERKR</sequence>
<proteinExistence type="predicted"/>
<dbReference type="KEGG" id="loa:LOAG_13690"/>
<organism evidence="1">
    <name type="scientific">Loa loa</name>
    <name type="common">Eye worm</name>
    <name type="synonym">Filaria loa</name>
    <dbReference type="NCBI Taxonomy" id="7209"/>
    <lineage>
        <taxon>Eukaryota</taxon>
        <taxon>Metazoa</taxon>
        <taxon>Ecdysozoa</taxon>
        <taxon>Nematoda</taxon>
        <taxon>Chromadorea</taxon>
        <taxon>Rhabditida</taxon>
        <taxon>Spirurina</taxon>
        <taxon>Spiruromorpha</taxon>
        <taxon>Filarioidea</taxon>
        <taxon>Onchocercidae</taxon>
        <taxon>Loa</taxon>
    </lineage>
</organism>
<name>A0A1S0TJK1_LOALO</name>
<protein>
    <submittedName>
        <fullName evidence="1">Uncharacterized protein</fullName>
    </submittedName>
</protein>
<gene>
    <name evidence="1" type="ORF">LOAG_13690</name>
</gene>
<evidence type="ECO:0000313" key="1">
    <source>
        <dbReference type="EMBL" id="EFO14824.1"/>
    </source>
</evidence>
<dbReference type="RefSeq" id="XP_003149244.1">
    <property type="nucleotide sequence ID" value="XM_003149196.1"/>
</dbReference>